<keyword evidence="2" id="KW-0812">Transmembrane</keyword>
<feature type="compositionally biased region" description="Basic residues" evidence="1">
    <location>
        <begin position="172"/>
        <end position="184"/>
    </location>
</feature>
<keyword evidence="2" id="KW-0472">Membrane</keyword>
<protein>
    <recommendedName>
        <fullName evidence="3">J domain-containing protein</fullName>
    </recommendedName>
</protein>
<dbReference type="PROSITE" id="PS50076">
    <property type="entry name" value="DNAJ_2"/>
    <property type="match status" value="1"/>
</dbReference>
<organism evidence="4">
    <name type="scientific">marine sediment metagenome</name>
    <dbReference type="NCBI Taxonomy" id="412755"/>
    <lineage>
        <taxon>unclassified sequences</taxon>
        <taxon>metagenomes</taxon>
        <taxon>ecological metagenomes</taxon>
    </lineage>
</organism>
<feature type="region of interest" description="Disordered" evidence="1">
    <location>
        <begin position="165"/>
        <end position="194"/>
    </location>
</feature>
<evidence type="ECO:0000256" key="1">
    <source>
        <dbReference type="SAM" id="MobiDB-lite"/>
    </source>
</evidence>
<accession>A0A0F9YTH9</accession>
<keyword evidence="2" id="KW-1133">Transmembrane helix</keyword>
<dbReference type="NCBIfam" id="NF006948">
    <property type="entry name" value="PRK09430.1"/>
    <property type="match status" value="1"/>
</dbReference>
<evidence type="ECO:0000256" key="2">
    <source>
        <dbReference type="SAM" id="Phobius"/>
    </source>
</evidence>
<comment type="caution">
    <text evidence="4">The sequence shown here is derived from an EMBL/GenBank/DDBJ whole genome shotgun (WGS) entry which is preliminary data.</text>
</comment>
<dbReference type="InterPro" id="IPR036869">
    <property type="entry name" value="J_dom_sf"/>
</dbReference>
<dbReference type="Pfam" id="PF00226">
    <property type="entry name" value="DnaJ"/>
    <property type="match status" value="1"/>
</dbReference>
<dbReference type="SMART" id="SM00271">
    <property type="entry name" value="DnaJ"/>
    <property type="match status" value="1"/>
</dbReference>
<reference evidence="4" key="1">
    <citation type="journal article" date="2015" name="Nature">
        <title>Complex archaea that bridge the gap between prokaryotes and eukaryotes.</title>
        <authorList>
            <person name="Spang A."/>
            <person name="Saw J.H."/>
            <person name="Jorgensen S.L."/>
            <person name="Zaremba-Niedzwiedzka K."/>
            <person name="Martijn J."/>
            <person name="Lind A.E."/>
            <person name="van Eijk R."/>
            <person name="Schleper C."/>
            <person name="Guy L."/>
            <person name="Ettema T.J."/>
        </authorList>
    </citation>
    <scope>NUCLEOTIDE SEQUENCE</scope>
</reference>
<name>A0A0F9YTH9_9ZZZZ</name>
<evidence type="ECO:0000259" key="3">
    <source>
        <dbReference type="PROSITE" id="PS50076"/>
    </source>
</evidence>
<dbReference type="Gene3D" id="1.10.3680.10">
    <property type="entry name" value="TerB-like"/>
    <property type="match status" value="1"/>
</dbReference>
<evidence type="ECO:0000313" key="4">
    <source>
        <dbReference type="EMBL" id="KKO08109.1"/>
    </source>
</evidence>
<dbReference type="EMBL" id="LAZR01000010">
    <property type="protein sequence ID" value="KKO08109.1"/>
    <property type="molecule type" value="Genomic_DNA"/>
</dbReference>
<dbReference type="SUPFAM" id="SSF158682">
    <property type="entry name" value="TerB-like"/>
    <property type="match status" value="1"/>
</dbReference>
<sequence length="264" mass="29715">MLWPVTVLGTVVGSLAGGVPGALLGAVLGHALDRHWRLRRWSDLSSKLGELRGRSTRFEHVLFLCMGRLARANGRVTPAHLQLARDLMHQYRLDESARLAAMHDFNAGKNAGPELTRLVRTFCRREPGRAAELLDCCWRMALLPGQLSADARVLLDAWSSKAGVGNAEQQRMHQKHQQHQRQRSPARPPVASHDRLHQAAALLKVELDDSPEQIKRAYRRQLSKHHPDKLIARGAGESQLSGAGEQIHRIQEAYETLRRYRGFR</sequence>
<dbReference type="SUPFAM" id="SSF46565">
    <property type="entry name" value="Chaperone J-domain"/>
    <property type="match status" value="1"/>
</dbReference>
<dbReference type="Gene3D" id="1.10.287.110">
    <property type="entry name" value="DnaJ domain"/>
    <property type="match status" value="1"/>
</dbReference>
<gene>
    <name evidence="4" type="ORF">LCGC14_0048040</name>
</gene>
<dbReference type="InterPro" id="IPR001623">
    <property type="entry name" value="DnaJ_domain"/>
</dbReference>
<proteinExistence type="predicted"/>
<dbReference type="AlphaFoldDB" id="A0A0F9YTH9"/>
<feature type="domain" description="J" evidence="3">
    <location>
        <begin position="198"/>
        <end position="264"/>
    </location>
</feature>
<dbReference type="InterPro" id="IPR029024">
    <property type="entry name" value="TerB-like"/>
</dbReference>
<dbReference type="CDD" id="cd06257">
    <property type="entry name" value="DnaJ"/>
    <property type="match status" value="1"/>
</dbReference>
<feature type="transmembrane region" description="Helical" evidence="2">
    <location>
        <begin position="6"/>
        <end position="32"/>
    </location>
</feature>